<keyword evidence="4" id="KW-0539">Nucleus</keyword>
<dbReference type="InterPro" id="IPR053175">
    <property type="entry name" value="DHMBA_Reg_Transcription_Factor"/>
</dbReference>
<dbReference type="PROSITE" id="PS00463">
    <property type="entry name" value="ZN2_CY6_FUNGAL_1"/>
    <property type="match status" value="1"/>
</dbReference>
<evidence type="ECO:0000256" key="4">
    <source>
        <dbReference type="ARBA" id="ARBA00023242"/>
    </source>
</evidence>
<evidence type="ECO:0000256" key="2">
    <source>
        <dbReference type="ARBA" id="ARBA00023125"/>
    </source>
</evidence>
<dbReference type="Proteomes" id="UP000179179">
    <property type="component" value="Unassembled WGS sequence"/>
</dbReference>
<feature type="region of interest" description="Disordered" evidence="5">
    <location>
        <begin position="436"/>
        <end position="464"/>
    </location>
</feature>
<dbReference type="CDD" id="cd00067">
    <property type="entry name" value="GAL4"/>
    <property type="match status" value="1"/>
</dbReference>
<dbReference type="RefSeq" id="XP_022387669.1">
    <property type="nucleotide sequence ID" value="XM_022535120.1"/>
</dbReference>
<evidence type="ECO:0000313" key="7">
    <source>
        <dbReference type="EMBL" id="OGM43952.1"/>
    </source>
</evidence>
<sequence>MVNRGRSKGCVTCKQRRVKCDEAKPECWHCQRLGLHCEGYETKYRNLKFRDQTHKFFNSVVQSQACLPSPRPLAEPDTSVPFFLKHYVEMGRNLESARGLFEILIPVYRSERQGSPLSLAISAVASGILSLWMHSVTGFQLSRKSYTKAIACMRNAVNDPVQRSNPATVLAALVLQHYESVAAVYDLRSPSRVHHNGAVSLLQFTESACINGTNGAYIRRFMLHTEVASAMRQKRPLQNIAYSWIEGKHLMAAPDNPSSVLDVIGVSVAAFQADYIRLVNQAGAKFLSRQVVEDWRAEAKRIDKQLLDWAQNVPDNWRPRKLISGQDIDESIPTYRSICEVYPSCQIANIWNVWRFQRLLLVKITVHCLQTIIELFQVELTEDQASGIDVDIFECQETLQALVDSVCFSVPFFLGNRTKQSTITDFTDSEILIPSYHSQPPGDKNSVNTKDHSAGRSRDDHRGSAIAQGPWHVMSPLSHLLTLFSEDNGQLLASFLRPGHQEWIREQFQRVTTLLHLSPKEHSEDREALFGLSAGRAKTTKTAYLARGVRKGLIFMSGP</sequence>
<dbReference type="EMBL" id="LYCR01000062">
    <property type="protein sequence ID" value="OGM43952.1"/>
    <property type="molecule type" value="Genomic_DNA"/>
</dbReference>
<reference evidence="7 8" key="1">
    <citation type="journal article" date="2016" name="Genome Biol. Evol.">
        <title>Draft genome sequence of an aflatoxigenic Aspergillus species, A. bombycis.</title>
        <authorList>
            <person name="Moore G.G."/>
            <person name="Mack B.M."/>
            <person name="Beltz S.B."/>
            <person name="Gilbert M.K."/>
        </authorList>
    </citation>
    <scope>NUCLEOTIDE SEQUENCE [LARGE SCALE GENOMIC DNA]</scope>
    <source>
        <strain evidence="8">NRRL 26010</strain>
    </source>
</reference>
<proteinExistence type="predicted"/>
<protein>
    <recommendedName>
        <fullName evidence="6">Zn(2)-C6 fungal-type domain-containing protein</fullName>
    </recommendedName>
</protein>
<dbReference type="Pfam" id="PF00172">
    <property type="entry name" value="Zn_clus"/>
    <property type="match status" value="1"/>
</dbReference>
<evidence type="ECO:0000256" key="1">
    <source>
        <dbReference type="ARBA" id="ARBA00023015"/>
    </source>
</evidence>
<dbReference type="OrthoDB" id="2991872at2759"/>
<dbReference type="GO" id="GO:0000981">
    <property type="term" value="F:DNA-binding transcription factor activity, RNA polymerase II-specific"/>
    <property type="evidence" value="ECO:0007669"/>
    <property type="project" value="InterPro"/>
</dbReference>
<dbReference type="GO" id="GO:0003677">
    <property type="term" value="F:DNA binding"/>
    <property type="evidence" value="ECO:0007669"/>
    <property type="project" value="UniProtKB-KW"/>
</dbReference>
<dbReference type="InterPro" id="IPR036864">
    <property type="entry name" value="Zn2-C6_fun-type_DNA-bd_sf"/>
</dbReference>
<dbReference type="PANTHER" id="PTHR38791">
    <property type="entry name" value="ZN(II)2CYS6 TRANSCRIPTION FACTOR (EUROFUNG)-RELATED-RELATED"/>
    <property type="match status" value="1"/>
</dbReference>
<name>A0A1F7ZWU5_9EURO</name>
<dbReference type="SMART" id="SM00066">
    <property type="entry name" value="GAL4"/>
    <property type="match status" value="1"/>
</dbReference>
<feature type="domain" description="Zn(2)-C6 fungal-type" evidence="6">
    <location>
        <begin position="9"/>
        <end position="37"/>
    </location>
</feature>
<feature type="compositionally biased region" description="Basic and acidic residues" evidence="5">
    <location>
        <begin position="449"/>
        <end position="463"/>
    </location>
</feature>
<keyword evidence="2" id="KW-0238">DNA-binding</keyword>
<dbReference type="STRING" id="109264.A0A1F7ZWU5"/>
<evidence type="ECO:0000256" key="3">
    <source>
        <dbReference type="ARBA" id="ARBA00023163"/>
    </source>
</evidence>
<accession>A0A1F7ZWU5</accession>
<dbReference type="PROSITE" id="PS50048">
    <property type="entry name" value="ZN2_CY6_FUNGAL_2"/>
    <property type="match status" value="1"/>
</dbReference>
<keyword evidence="8" id="KW-1185">Reference proteome</keyword>
<dbReference type="GeneID" id="34451381"/>
<dbReference type="GO" id="GO:0008270">
    <property type="term" value="F:zinc ion binding"/>
    <property type="evidence" value="ECO:0007669"/>
    <property type="project" value="InterPro"/>
</dbReference>
<dbReference type="InterPro" id="IPR001138">
    <property type="entry name" value="Zn2Cys6_DnaBD"/>
</dbReference>
<gene>
    <name evidence="7" type="ORF">ABOM_007991</name>
</gene>
<organism evidence="7 8">
    <name type="scientific">Aspergillus bombycis</name>
    <dbReference type="NCBI Taxonomy" id="109264"/>
    <lineage>
        <taxon>Eukaryota</taxon>
        <taxon>Fungi</taxon>
        <taxon>Dikarya</taxon>
        <taxon>Ascomycota</taxon>
        <taxon>Pezizomycotina</taxon>
        <taxon>Eurotiomycetes</taxon>
        <taxon>Eurotiomycetidae</taxon>
        <taxon>Eurotiales</taxon>
        <taxon>Aspergillaceae</taxon>
        <taxon>Aspergillus</taxon>
    </lineage>
</organism>
<comment type="caution">
    <text evidence="7">The sequence shown here is derived from an EMBL/GenBank/DDBJ whole genome shotgun (WGS) entry which is preliminary data.</text>
</comment>
<keyword evidence="3" id="KW-0804">Transcription</keyword>
<dbReference type="Gene3D" id="4.10.240.10">
    <property type="entry name" value="Zn(2)-C6 fungal-type DNA-binding domain"/>
    <property type="match status" value="1"/>
</dbReference>
<evidence type="ECO:0000313" key="8">
    <source>
        <dbReference type="Proteomes" id="UP000179179"/>
    </source>
</evidence>
<evidence type="ECO:0000259" key="6">
    <source>
        <dbReference type="PROSITE" id="PS50048"/>
    </source>
</evidence>
<keyword evidence="1" id="KW-0805">Transcription regulation</keyword>
<dbReference type="SUPFAM" id="SSF57701">
    <property type="entry name" value="Zn2/Cys6 DNA-binding domain"/>
    <property type="match status" value="1"/>
</dbReference>
<evidence type="ECO:0000256" key="5">
    <source>
        <dbReference type="SAM" id="MobiDB-lite"/>
    </source>
</evidence>
<dbReference type="AlphaFoldDB" id="A0A1F7ZWU5"/>